<dbReference type="Proteomes" id="UP001153620">
    <property type="component" value="Chromosome 2"/>
</dbReference>
<dbReference type="PROSITE" id="PS50835">
    <property type="entry name" value="IG_LIKE"/>
    <property type="match status" value="9"/>
</dbReference>
<dbReference type="Pfam" id="PF07686">
    <property type="entry name" value="V-set"/>
    <property type="match status" value="1"/>
</dbReference>
<dbReference type="Pfam" id="PF08205">
    <property type="entry name" value="C2-set_2"/>
    <property type="match status" value="3"/>
</dbReference>
<feature type="domain" description="Ig-like" evidence="11">
    <location>
        <begin position="651"/>
        <end position="739"/>
    </location>
</feature>
<reference evidence="13" key="1">
    <citation type="submission" date="2022-01" db="EMBL/GenBank/DDBJ databases">
        <authorList>
            <person name="King R."/>
        </authorList>
    </citation>
    <scope>NUCLEOTIDE SEQUENCE</scope>
</reference>
<dbReference type="InterPro" id="IPR013106">
    <property type="entry name" value="Ig_V-set"/>
</dbReference>
<feature type="region of interest" description="Disordered" evidence="9">
    <location>
        <begin position="1123"/>
        <end position="1182"/>
    </location>
</feature>
<evidence type="ECO:0000256" key="5">
    <source>
        <dbReference type="ARBA" id="ARBA00023136"/>
    </source>
</evidence>
<evidence type="ECO:0000313" key="13">
    <source>
        <dbReference type="EMBL" id="CAH1722812.1"/>
    </source>
</evidence>
<feature type="transmembrane region" description="Helical" evidence="10">
    <location>
        <begin position="1063"/>
        <end position="1087"/>
    </location>
</feature>
<feature type="domain" description="Ig-like" evidence="11">
    <location>
        <begin position="838"/>
        <end position="938"/>
    </location>
</feature>
<gene>
    <name evidence="13" type="ORF">CHIRRI_LOCUS8593</name>
</gene>
<dbReference type="EMBL" id="OU895878">
    <property type="protein sequence ID" value="CAH1722812.1"/>
    <property type="molecule type" value="Genomic_DNA"/>
</dbReference>
<reference evidence="13" key="2">
    <citation type="submission" date="2022-10" db="EMBL/GenBank/DDBJ databases">
        <authorList>
            <consortium name="ENA_rothamsted_submissions"/>
            <consortium name="culmorum"/>
            <person name="King R."/>
        </authorList>
    </citation>
    <scope>NUCLEOTIDE SEQUENCE</scope>
</reference>
<evidence type="ECO:0008006" key="15">
    <source>
        <dbReference type="Google" id="ProtNLM"/>
    </source>
</evidence>
<keyword evidence="14" id="KW-1185">Reference proteome</keyword>
<dbReference type="InterPro" id="IPR003961">
    <property type="entry name" value="FN3_dom"/>
</dbReference>
<feature type="domain" description="Ig-like" evidence="11">
    <location>
        <begin position="451"/>
        <end position="544"/>
    </location>
</feature>
<dbReference type="GO" id="GO:0009653">
    <property type="term" value="P:anatomical structure morphogenesis"/>
    <property type="evidence" value="ECO:0007669"/>
    <property type="project" value="UniProtKB-ARBA"/>
</dbReference>
<feature type="domain" description="Ig-like" evidence="11">
    <location>
        <begin position="34"/>
        <end position="132"/>
    </location>
</feature>
<keyword evidence="6" id="KW-1015">Disulfide bond</keyword>
<evidence type="ECO:0000256" key="8">
    <source>
        <dbReference type="ARBA" id="ARBA00023319"/>
    </source>
</evidence>
<evidence type="ECO:0000259" key="11">
    <source>
        <dbReference type="PROSITE" id="PS50835"/>
    </source>
</evidence>
<dbReference type="Pfam" id="PF13927">
    <property type="entry name" value="Ig_3"/>
    <property type="match status" value="3"/>
</dbReference>
<dbReference type="GO" id="GO:0098609">
    <property type="term" value="P:cell-cell adhesion"/>
    <property type="evidence" value="ECO:0007669"/>
    <property type="project" value="TreeGrafter"/>
</dbReference>
<dbReference type="InterPro" id="IPR003598">
    <property type="entry name" value="Ig_sub2"/>
</dbReference>
<evidence type="ECO:0000256" key="3">
    <source>
        <dbReference type="ARBA" id="ARBA00022737"/>
    </source>
</evidence>
<sequence length="1417" mass="156341">MNITRLHAKMKAKPHWWYFLVILATIALKNVSAKQVFRSLPKNLQVLEGSEALLQCEISNLVGNVQWVKDGFALGFAEKIPGHSRYSMIGDRNRGVFNLRIVNASIDDDAVYQCQVGPAKNSDPIRAFANLTVISPPSSIEIEASSHGVPIIKQNNKVDVKENQDLMLSCIIADSKPAAEIKWYRGNVELKSTDNRHDDVIELDNKRFTVSSNLTIKASANDDLVDYKCRAKHLAISPDHPLQSIVQVSVLKAPGEPFIEGYSKGEKLRNGQEMELVCRSYSGNPPAQLIWYKNNRQVVSIYTTSGRDSASTYRFKVQPGDNKARLRCEASNTISDRPLKKEIDLTVLFSPSQVTISGPTEARHGDVVNFQCLTAPSHPPAEIRWTIDGRQRKSNSSKTETSNEGGWTTSSNMSITIESNKRSISLLCQGINMQLADNVMTTHTLHVLYPPSTPIISGYTEGSVIPAGSTQKLLCMSSGGNPTPTLTWFKNDKKINSQTKNINSNAVQSELNIIANITDNQAIYRCEAQNSATDVPLFDKKTLSVHFLPETLKIRVEPAALTSGTEATLYCDSSSSNPPVRLNWYKDGIPLMSDGSVSHQNGLWGGKISSTQVKLNITQDMNGVKIACQGTNEALMRSINEAIELQVLFPPKFTPLPSTTAVGIEDESLIINLMANGNPTNIQYTWTKEGSPLEDHDNQRIVIDGPTLNFTKLARDDSGLYTCEALNSQGSAVINISVVVEYGATIESISDNVVVNPGDEAKLACSVKGNPLNENHIRWERVDYEMSAKTKVRYENGTSFLHISNAQRDDIGHFRCIADNRVANPVSRDALLIVKFLPEIDKSPTMLRAASEKNEKGRLVCRVQAAPKPSFTWSRSQKTLNNTQNGGKYFIESRQIDPLTYESVLLVDKVETNDYGLYECRADNELGSSRENIRLDVTSKPDPPLSLNVLNTTHDSVSLAWTPGFDGGLKTTYQLRYREASSSAYRYVDSLPNVYRLDIEGLKPNIVYLFSIMAMNNLGNSGWLPDTTKAQTKVAPQLSLSVLTTQQTETGTGSPFMNTSRGLLMLIGISAGTGLVLINILLIACCLHKRHKKNLKGEPTNAANSKSAAIEMYAPSSYNDTVTGETLSSVSDKSDSYSNDGSQPDLTEEVNRKQTTSSTYVVEDSNDIPPPRYQKDGRLSPYYQSNPNQMMIHPKNMPNASQMSFLPSSNFDDQLINHKTYPSKNYSPGPPLDGSYYSACDRYLSYPPMDYSVASATLPHNMSTNLDMNHHTNSSRSNTLNRRNSNLIAMNHNIIPPPDVTHTTKMMPLMVSSGTGTLYSSKPNNVPVVGILKDPKRLHQQQNQLNNVNKDLTMQSILMPMPSLVMSDGTLSNAHQLSAAQLMNNYDATNNANVNLNLSNFNHQMGFPDGSVDGHLV</sequence>
<comment type="subcellular location">
    <subcellularLocation>
        <location evidence="1">Membrane</location>
        <topology evidence="1">Single-pass type I membrane protein</topology>
    </subcellularLocation>
</comment>
<feature type="domain" description="Ig-like" evidence="11">
    <location>
        <begin position="137"/>
        <end position="249"/>
    </location>
</feature>
<keyword evidence="8" id="KW-0393">Immunoglobulin domain</keyword>
<keyword evidence="7" id="KW-0325">Glycoprotein</keyword>
<dbReference type="Pfam" id="PF07679">
    <property type="entry name" value="I-set"/>
    <property type="match status" value="2"/>
</dbReference>
<evidence type="ECO:0000256" key="2">
    <source>
        <dbReference type="ARBA" id="ARBA00022692"/>
    </source>
</evidence>
<evidence type="ECO:0000259" key="12">
    <source>
        <dbReference type="PROSITE" id="PS50853"/>
    </source>
</evidence>
<dbReference type="GO" id="GO:0030154">
    <property type="term" value="P:cell differentiation"/>
    <property type="evidence" value="ECO:0007669"/>
    <property type="project" value="UniProtKB-ARBA"/>
</dbReference>
<dbReference type="GO" id="GO:0050839">
    <property type="term" value="F:cell adhesion molecule binding"/>
    <property type="evidence" value="ECO:0007669"/>
    <property type="project" value="TreeGrafter"/>
</dbReference>
<feature type="domain" description="Ig-like" evidence="11">
    <location>
        <begin position="351"/>
        <end position="446"/>
    </location>
</feature>
<keyword evidence="2 10" id="KW-0812">Transmembrane</keyword>
<accession>A0A9P0IYR7</accession>
<evidence type="ECO:0000256" key="1">
    <source>
        <dbReference type="ARBA" id="ARBA00004479"/>
    </source>
</evidence>
<evidence type="ECO:0000256" key="9">
    <source>
        <dbReference type="SAM" id="MobiDB-lite"/>
    </source>
</evidence>
<evidence type="ECO:0000256" key="10">
    <source>
        <dbReference type="SAM" id="Phobius"/>
    </source>
</evidence>
<dbReference type="InterPro" id="IPR013098">
    <property type="entry name" value="Ig_I-set"/>
</dbReference>
<feature type="compositionally biased region" description="Polar residues" evidence="9">
    <location>
        <begin position="394"/>
        <end position="413"/>
    </location>
</feature>
<proteinExistence type="predicted"/>
<dbReference type="SUPFAM" id="SSF49265">
    <property type="entry name" value="Fibronectin type III"/>
    <property type="match status" value="1"/>
</dbReference>
<keyword evidence="3" id="KW-0677">Repeat</keyword>
<dbReference type="GO" id="GO:0005886">
    <property type="term" value="C:plasma membrane"/>
    <property type="evidence" value="ECO:0007669"/>
    <property type="project" value="TreeGrafter"/>
</dbReference>
<evidence type="ECO:0000256" key="6">
    <source>
        <dbReference type="ARBA" id="ARBA00023157"/>
    </source>
</evidence>
<keyword evidence="5 10" id="KW-0472">Membrane</keyword>
<protein>
    <recommendedName>
        <fullName evidence="15">Nephrin</fullName>
    </recommendedName>
</protein>
<feature type="compositionally biased region" description="Low complexity" evidence="9">
    <location>
        <begin position="1128"/>
        <end position="1140"/>
    </location>
</feature>
<evidence type="ECO:0000313" key="14">
    <source>
        <dbReference type="Proteomes" id="UP001153620"/>
    </source>
</evidence>
<dbReference type="SMART" id="SM00408">
    <property type="entry name" value="IGc2"/>
    <property type="match status" value="7"/>
</dbReference>
<dbReference type="SUPFAM" id="SSF48726">
    <property type="entry name" value="Immunoglobulin"/>
    <property type="match status" value="9"/>
</dbReference>
<dbReference type="InterPro" id="IPR003599">
    <property type="entry name" value="Ig_sub"/>
</dbReference>
<feature type="domain" description="Ig-like" evidence="11">
    <location>
        <begin position="257"/>
        <end position="346"/>
    </location>
</feature>
<feature type="domain" description="Ig-like" evidence="11">
    <location>
        <begin position="549"/>
        <end position="640"/>
    </location>
</feature>
<keyword evidence="4 10" id="KW-1133">Transmembrane helix</keyword>
<evidence type="ECO:0000256" key="7">
    <source>
        <dbReference type="ARBA" id="ARBA00023180"/>
    </source>
</evidence>
<dbReference type="SMART" id="SM00060">
    <property type="entry name" value="FN3"/>
    <property type="match status" value="1"/>
</dbReference>
<dbReference type="InterPro" id="IPR051275">
    <property type="entry name" value="Cell_adhesion_signaling"/>
</dbReference>
<dbReference type="InterPro" id="IPR007110">
    <property type="entry name" value="Ig-like_dom"/>
</dbReference>
<dbReference type="SMART" id="SM00409">
    <property type="entry name" value="IG"/>
    <property type="match status" value="9"/>
</dbReference>
<evidence type="ECO:0000256" key="4">
    <source>
        <dbReference type="ARBA" id="ARBA00022989"/>
    </source>
</evidence>
<feature type="domain" description="Fibronectin type-III" evidence="12">
    <location>
        <begin position="943"/>
        <end position="1035"/>
    </location>
</feature>
<dbReference type="InterPro" id="IPR036179">
    <property type="entry name" value="Ig-like_dom_sf"/>
</dbReference>
<dbReference type="PANTHER" id="PTHR11640">
    <property type="entry name" value="NEPHRIN"/>
    <property type="match status" value="1"/>
</dbReference>
<dbReference type="PANTHER" id="PTHR11640:SF31">
    <property type="entry name" value="IRREGULAR CHIASM C-ROUGHEST PROTEIN-RELATED"/>
    <property type="match status" value="1"/>
</dbReference>
<dbReference type="InterPro" id="IPR036116">
    <property type="entry name" value="FN3_sf"/>
</dbReference>
<organism evidence="13 14">
    <name type="scientific">Chironomus riparius</name>
    <dbReference type="NCBI Taxonomy" id="315576"/>
    <lineage>
        <taxon>Eukaryota</taxon>
        <taxon>Metazoa</taxon>
        <taxon>Ecdysozoa</taxon>
        <taxon>Arthropoda</taxon>
        <taxon>Hexapoda</taxon>
        <taxon>Insecta</taxon>
        <taxon>Pterygota</taxon>
        <taxon>Neoptera</taxon>
        <taxon>Endopterygota</taxon>
        <taxon>Diptera</taxon>
        <taxon>Nematocera</taxon>
        <taxon>Chironomoidea</taxon>
        <taxon>Chironomidae</taxon>
        <taxon>Chironominae</taxon>
        <taxon>Chironomus</taxon>
    </lineage>
</organism>
<dbReference type="Gene3D" id="2.60.40.10">
    <property type="entry name" value="Immunoglobulins"/>
    <property type="match status" value="10"/>
</dbReference>
<dbReference type="GO" id="GO:0005911">
    <property type="term" value="C:cell-cell junction"/>
    <property type="evidence" value="ECO:0007669"/>
    <property type="project" value="TreeGrafter"/>
</dbReference>
<feature type="domain" description="Ig-like" evidence="11">
    <location>
        <begin position="744"/>
        <end position="827"/>
    </location>
</feature>
<name>A0A9P0IYR7_9DIPT</name>
<dbReference type="FunFam" id="2.60.40.10:FF:000405">
    <property type="entry name" value="nephrin isoform X1"/>
    <property type="match status" value="2"/>
</dbReference>
<dbReference type="InterPro" id="IPR013162">
    <property type="entry name" value="CD80_C2-set"/>
</dbReference>
<feature type="region of interest" description="Disordered" evidence="9">
    <location>
        <begin position="388"/>
        <end position="413"/>
    </location>
</feature>
<dbReference type="CDD" id="cd00063">
    <property type="entry name" value="FN3"/>
    <property type="match status" value="1"/>
</dbReference>
<dbReference type="InterPro" id="IPR013783">
    <property type="entry name" value="Ig-like_fold"/>
</dbReference>
<dbReference type="Pfam" id="PF00041">
    <property type="entry name" value="fn3"/>
    <property type="match status" value="1"/>
</dbReference>
<dbReference type="PROSITE" id="PS50853">
    <property type="entry name" value="FN3"/>
    <property type="match status" value="1"/>
</dbReference>